<feature type="domain" description="MobA-like NTP transferase" evidence="3">
    <location>
        <begin position="5"/>
        <end position="112"/>
    </location>
</feature>
<proteinExistence type="predicted"/>
<keyword evidence="1 4" id="KW-0808">Transferase</keyword>
<dbReference type="Proteomes" id="UP000054800">
    <property type="component" value="Unassembled WGS sequence"/>
</dbReference>
<dbReference type="Pfam" id="PF12804">
    <property type="entry name" value="NTP_transf_3"/>
    <property type="match status" value="1"/>
</dbReference>
<dbReference type="RefSeq" id="WP_011015739.1">
    <property type="nucleotide sequence ID" value="NZ_CP022122.1"/>
</dbReference>
<dbReference type="EMBL" id="LMVH01000001">
    <property type="protein sequence ID" value="KUL99567.1"/>
    <property type="molecule type" value="Genomic_DNA"/>
</dbReference>
<dbReference type="Gene3D" id="3.90.550.10">
    <property type="entry name" value="Spore Coat Polysaccharide Biosynthesis Protein SpsA, Chain A"/>
    <property type="match status" value="1"/>
</dbReference>
<protein>
    <submittedName>
        <fullName evidence="4">Cholinephosphate cytidylyltransferase</fullName>
    </submittedName>
</protein>
<dbReference type="PANTHER" id="PTHR43584:SF5">
    <property type="entry name" value="PROTEIN LICC"/>
    <property type="match status" value="1"/>
</dbReference>
<name>A0A117MWK3_FUSNC</name>
<keyword evidence="2 4" id="KW-0548">Nucleotidyltransferase</keyword>
<dbReference type="InterPro" id="IPR025877">
    <property type="entry name" value="MobA-like_NTP_Trfase"/>
</dbReference>
<dbReference type="GeneID" id="79782606"/>
<gene>
    <name evidence="4" type="ORF">RO03_08675</name>
</gene>
<accession>A0A117MWK3</accession>
<dbReference type="OrthoDB" id="9803871at2"/>
<evidence type="ECO:0000313" key="4">
    <source>
        <dbReference type="EMBL" id="KUL99567.1"/>
    </source>
</evidence>
<comment type="caution">
    <text evidence="4">The sequence shown here is derived from an EMBL/GenBank/DDBJ whole genome shotgun (WGS) entry which is preliminary data.</text>
</comment>
<sequence>MKRNAIILAAGTSSRFVPISFEIPKSLLKVNGEILIERQIKQLQEARIFDITIVVGYKKEMFYYLKDKYNVSIVDNGDYYIYNNTSSLMKVLDKLENTYICSSDNYFTKNVFLENEVQAYYSAIYKSGKTDEYCIQYDKENFITGVVIGGENSYIMMGHVYFDKNFSDSFKKILKSEYESEETRKKLWEQVYIKYISTLKMKIKKYDEGVIFEFDSLEELRKFEPGFLSNTKIMKEITGYLHCDENELSNFLLEENKENNFSFSFIFQNKKYMYSLKIKEKEYSIELHSS</sequence>
<evidence type="ECO:0000313" key="5">
    <source>
        <dbReference type="Proteomes" id="UP000054800"/>
    </source>
</evidence>
<dbReference type="AlphaFoldDB" id="A0A117MWK3"/>
<evidence type="ECO:0000256" key="2">
    <source>
        <dbReference type="ARBA" id="ARBA00022695"/>
    </source>
</evidence>
<dbReference type="GO" id="GO:0016779">
    <property type="term" value="F:nucleotidyltransferase activity"/>
    <property type="evidence" value="ECO:0007669"/>
    <property type="project" value="UniProtKB-KW"/>
</dbReference>
<organism evidence="4 5">
    <name type="scientific">Fusobacterium nucleatum subsp. nucleatum</name>
    <dbReference type="NCBI Taxonomy" id="76856"/>
    <lineage>
        <taxon>Bacteria</taxon>
        <taxon>Fusobacteriati</taxon>
        <taxon>Fusobacteriota</taxon>
        <taxon>Fusobacteriia</taxon>
        <taxon>Fusobacteriales</taxon>
        <taxon>Fusobacteriaceae</taxon>
        <taxon>Fusobacterium</taxon>
    </lineage>
</organism>
<dbReference type="InterPro" id="IPR050065">
    <property type="entry name" value="GlmU-like"/>
</dbReference>
<evidence type="ECO:0000259" key="3">
    <source>
        <dbReference type="Pfam" id="PF12804"/>
    </source>
</evidence>
<dbReference type="CDD" id="cd02523">
    <property type="entry name" value="PC_cytidylyltransferase"/>
    <property type="match status" value="1"/>
</dbReference>
<dbReference type="SMR" id="A0A117MWK3"/>
<dbReference type="PANTHER" id="PTHR43584">
    <property type="entry name" value="NUCLEOTIDYL TRANSFERASE"/>
    <property type="match status" value="1"/>
</dbReference>
<dbReference type="SUPFAM" id="SSF53448">
    <property type="entry name" value="Nucleotide-diphospho-sugar transferases"/>
    <property type="match status" value="1"/>
</dbReference>
<reference evidence="4 5" key="1">
    <citation type="submission" date="2015-10" db="EMBL/GenBank/DDBJ databases">
        <authorList>
            <person name="Gilbert D.G."/>
        </authorList>
    </citation>
    <scope>NUCLEOTIDE SEQUENCE [LARGE SCALE GENOMIC DNA]</scope>
    <source>
        <strain evidence="4 5">ChDC F311</strain>
    </source>
</reference>
<dbReference type="OMA" id="KNPKLYW"/>
<evidence type="ECO:0000256" key="1">
    <source>
        <dbReference type="ARBA" id="ARBA00022679"/>
    </source>
</evidence>
<dbReference type="InterPro" id="IPR029044">
    <property type="entry name" value="Nucleotide-diphossugar_trans"/>
</dbReference>